<feature type="compositionally biased region" description="Acidic residues" evidence="1">
    <location>
        <begin position="333"/>
        <end position="346"/>
    </location>
</feature>
<dbReference type="OrthoDB" id="343235at2"/>
<reference evidence="2 3" key="1">
    <citation type="submission" date="2017-07" db="EMBL/GenBank/DDBJ databases">
        <title>Leptospira spp. isolated from tropical soils.</title>
        <authorList>
            <person name="Thibeaux R."/>
            <person name="Iraola G."/>
            <person name="Ferres I."/>
            <person name="Bierque E."/>
            <person name="Girault D."/>
            <person name="Soupe-Gilbert M.-E."/>
            <person name="Picardeau M."/>
            <person name="Goarant C."/>
        </authorList>
    </citation>
    <scope>NUCLEOTIDE SEQUENCE [LARGE SCALE GENOMIC DNA]</scope>
    <source>
        <strain evidence="2 3">ES4-C-A1</strain>
    </source>
</reference>
<feature type="region of interest" description="Disordered" evidence="1">
    <location>
        <begin position="323"/>
        <end position="346"/>
    </location>
</feature>
<evidence type="ECO:0008006" key="4">
    <source>
        <dbReference type="Google" id="ProtNLM"/>
    </source>
</evidence>
<protein>
    <recommendedName>
        <fullName evidence="4">Phenol degradation protein meta</fullName>
    </recommendedName>
</protein>
<evidence type="ECO:0000256" key="1">
    <source>
        <dbReference type="SAM" id="MobiDB-lite"/>
    </source>
</evidence>
<dbReference type="RefSeq" id="WP_100770007.1">
    <property type="nucleotide sequence ID" value="NZ_NPEA01000012.1"/>
</dbReference>
<accession>A0A2M9ZTU0</accession>
<evidence type="ECO:0000313" key="2">
    <source>
        <dbReference type="EMBL" id="PJZ75496.1"/>
    </source>
</evidence>
<gene>
    <name evidence="2" type="ORF">CH365_18415</name>
</gene>
<dbReference type="EMBL" id="NPEA01000012">
    <property type="protein sequence ID" value="PJZ75496.1"/>
    <property type="molecule type" value="Genomic_DNA"/>
</dbReference>
<dbReference type="Proteomes" id="UP000231843">
    <property type="component" value="Unassembled WGS sequence"/>
</dbReference>
<dbReference type="NCBIfam" id="NF047618">
    <property type="entry name" value="LIC11086_fam"/>
    <property type="match status" value="1"/>
</dbReference>
<dbReference type="AlphaFoldDB" id="A0A2M9ZTU0"/>
<organism evidence="2 3">
    <name type="scientific">Leptospira neocaledonica</name>
    <dbReference type="NCBI Taxonomy" id="2023192"/>
    <lineage>
        <taxon>Bacteria</taxon>
        <taxon>Pseudomonadati</taxon>
        <taxon>Spirochaetota</taxon>
        <taxon>Spirochaetia</taxon>
        <taxon>Leptospirales</taxon>
        <taxon>Leptospiraceae</taxon>
        <taxon>Leptospira</taxon>
    </lineage>
</organism>
<name>A0A2M9ZTU0_9LEPT</name>
<proteinExistence type="predicted"/>
<evidence type="ECO:0000313" key="3">
    <source>
        <dbReference type="Proteomes" id="UP000231843"/>
    </source>
</evidence>
<feature type="compositionally biased region" description="Basic and acidic residues" evidence="1">
    <location>
        <begin position="323"/>
        <end position="332"/>
    </location>
</feature>
<sequence>MFLILQKRLLLTLIRFFAFFFFIFLGGEIFAHHAGEGQNMISSTRFADPFTGKREKPSDYFLITQDFQKGTIDNSNLHTTTIFGEFNFAGGKFAANFSAPWIYYEQKDRSDASRYGKAFVGAKWNPLIDTGWPVFIILEGRLGFPSGGDTDKFAGGDYYSGIANLTLGATWKQFLFVLRGSGIFPLSKDHANLDTQSGLPYWAQTASTTTTQNTEEHPEIQKITQWFAYVTYFWTKDFSVFGGLLYRTPYVNVIGGGSLLEEDSETQKKFPKAFKEASLGFNYTLSKGTYLTIAGRLPLIRDPEIRLYDYAITTSISFEIPEWRDSSKKSEKEADEFESEEDLEKK</sequence>
<keyword evidence="3" id="KW-1185">Reference proteome</keyword>
<comment type="caution">
    <text evidence="2">The sequence shown here is derived from an EMBL/GenBank/DDBJ whole genome shotgun (WGS) entry which is preliminary data.</text>
</comment>